<sequence length="560" mass="60599">MDNVGDTPTGNVFLDAINPVTDPTEPVPTSQINGSATGAVSPTNAEISAELFPVFDGVTNTLSSNPISQDGLTEYLFPGTTPTMTPSEDANGNPLTSEQLFENIVSLNGTDNEVPIADFFNFHSSHQLEYVLQFGEVVTGSVDARILELDQDGVLLHVVAIPGDPRVFVLEQLTKADLAIIATDTEEALANAIGMLDPTLQTEIESVLGAEAGVAALAALQDIIDNANDQIDGYFNASNTSDFSAAEIAEFKAVFADQIENIETRAAESRFFALAEIQTRVEAILARANRANEFFITVENPPEQFIRNGVALSDQFINVNAPDGADTSQSGILASFNVFIAQETRIRDLDNQRLQLAQTGLLSTGRALDGPNLIAIFQLNYNLTREAEVNAETEELNQQNALLQVYANIQQLVNDALREFATGEDGAEEERNILGIKDDDQGISTLTATQRNLIAFVEDLLVGQSTVSHPIESLRGINRPTLDIIANGDGDEEGTLNTFSQNALNIFASQLADTVTQINQESQILTNEISSINRERNRNFDLANNALRRLNDTLLTIARA</sequence>
<name>A0ABZ2V7H0_9RHOB</name>
<gene>
    <name evidence="2" type="ORF">AABB29_00605</name>
</gene>
<reference evidence="3" key="1">
    <citation type="submission" date="2024-04" db="EMBL/GenBank/DDBJ databases">
        <title>Phylogenomic analyses of a clade within the roseobacter group suggest taxonomic reassignments of species of the genera Aestuariivita, Citreicella, Loktanella, Nautella, Pelagibaca, Ruegeria, Thalassobius, Thiobacimonas and Tropicibacter, and the proposal o.</title>
        <authorList>
            <person name="Jeon C.O."/>
        </authorList>
    </citation>
    <scope>NUCLEOTIDE SEQUENCE [LARGE SCALE GENOMIC DNA]</scope>
    <source>
        <strain evidence="3">BS5-3</strain>
    </source>
</reference>
<accession>A0ABZ2V7H0</accession>
<dbReference type="EMBL" id="CP150951">
    <property type="protein sequence ID" value="WZC49195.1"/>
    <property type="molecule type" value="Genomic_DNA"/>
</dbReference>
<keyword evidence="3" id="KW-1185">Reference proteome</keyword>
<evidence type="ECO:0000313" key="2">
    <source>
        <dbReference type="EMBL" id="WZC49195.1"/>
    </source>
</evidence>
<dbReference type="RefSeq" id="WP_341367306.1">
    <property type="nucleotide sequence ID" value="NZ_CP150951.2"/>
</dbReference>
<organism evidence="2 3">
    <name type="scientific">Yoonia phaeophyticola</name>
    <dbReference type="NCBI Taxonomy" id="3137369"/>
    <lineage>
        <taxon>Bacteria</taxon>
        <taxon>Pseudomonadati</taxon>
        <taxon>Pseudomonadota</taxon>
        <taxon>Alphaproteobacteria</taxon>
        <taxon>Rhodobacterales</taxon>
        <taxon>Paracoccaceae</taxon>
        <taxon>Yoonia</taxon>
    </lineage>
</organism>
<feature type="compositionally biased region" description="Polar residues" evidence="1">
    <location>
        <begin position="27"/>
        <end position="39"/>
    </location>
</feature>
<proteinExistence type="predicted"/>
<protein>
    <submittedName>
        <fullName evidence="2">Uncharacterized protein</fullName>
    </submittedName>
</protein>
<feature type="region of interest" description="Disordered" evidence="1">
    <location>
        <begin position="1"/>
        <end position="39"/>
    </location>
</feature>
<evidence type="ECO:0000313" key="3">
    <source>
        <dbReference type="Proteomes" id="UP001440612"/>
    </source>
</evidence>
<evidence type="ECO:0000256" key="1">
    <source>
        <dbReference type="SAM" id="MobiDB-lite"/>
    </source>
</evidence>
<feature type="compositionally biased region" description="Polar residues" evidence="1">
    <location>
        <begin position="1"/>
        <end position="10"/>
    </location>
</feature>
<dbReference type="Proteomes" id="UP001440612">
    <property type="component" value="Chromosome"/>
</dbReference>